<name>A0ABS0KYL2_9BACT</name>
<dbReference type="EMBL" id="JADWYK010000002">
    <property type="protein sequence ID" value="MBG8552825.1"/>
    <property type="molecule type" value="Genomic_DNA"/>
</dbReference>
<protein>
    <recommendedName>
        <fullName evidence="3">Lipoprotein</fullName>
    </recommendedName>
</protein>
<evidence type="ECO:0000313" key="2">
    <source>
        <dbReference type="Proteomes" id="UP000601099"/>
    </source>
</evidence>
<gene>
    <name evidence="1" type="ORF">I5L79_04660</name>
</gene>
<keyword evidence="2" id="KW-1185">Reference proteome</keyword>
<evidence type="ECO:0000313" key="1">
    <source>
        <dbReference type="EMBL" id="MBG8552825.1"/>
    </source>
</evidence>
<dbReference type="PROSITE" id="PS51257">
    <property type="entry name" value="PROKAR_LIPOPROTEIN"/>
    <property type="match status" value="1"/>
</dbReference>
<evidence type="ECO:0008006" key="3">
    <source>
        <dbReference type="Google" id="ProtNLM"/>
    </source>
</evidence>
<organism evidence="1 2">
    <name type="scientific">Hymenobacter guriensis</name>
    <dbReference type="NCBI Taxonomy" id="2793065"/>
    <lineage>
        <taxon>Bacteria</taxon>
        <taxon>Pseudomonadati</taxon>
        <taxon>Bacteroidota</taxon>
        <taxon>Cytophagia</taxon>
        <taxon>Cytophagales</taxon>
        <taxon>Hymenobacteraceae</taxon>
        <taxon>Hymenobacter</taxon>
    </lineage>
</organism>
<reference evidence="1 2" key="1">
    <citation type="submission" date="2020-11" db="EMBL/GenBank/DDBJ databases">
        <title>Hymenobacter sp.</title>
        <authorList>
            <person name="Kim M.K."/>
        </authorList>
    </citation>
    <scope>NUCLEOTIDE SEQUENCE [LARGE SCALE GENOMIC DNA]</scope>
    <source>
        <strain evidence="1 2">BT594</strain>
    </source>
</reference>
<comment type="caution">
    <text evidence="1">The sequence shown here is derived from an EMBL/GenBank/DDBJ whole genome shotgun (WGS) entry which is preliminary data.</text>
</comment>
<accession>A0ABS0KYL2</accession>
<proteinExistence type="predicted"/>
<dbReference type="Proteomes" id="UP000601099">
    <property type="component" value="Unassembled WGS sequence"/>
</dbReference>
<dbReference type="RefSeq" id="WP_196953864.1">
    <property type="nucleotide sequence ID" value="NZ_JADWYK010000002.1"/>
</dbReference>
<sequence length="192" mass="22374">MHLKYILTASVISMLVACSSSNQLRKTYTMQADNYTVTYLKKGKVEGVFFSKEYLVIIDDSLQRGFTPVIGDIEEAEQILSQNLKKAYVRTHTIYDCGPNIYHNLKKYRRQYFGYTDKRGNKIILTICYWPRRNINDFVDQVFYREPADTAWKKNAQGFIIGGCGYYWEAKIDITRKILFDLRVSGRDIASL</sequence>